<dbReference type="AlphaFoldDB" id="A0A0A8XQK5"/>
<reference evidence="1" key="1">
    <citation type="submission" date="2014-09" db="EMBL/GenBank/DDBJ databases">
        <authorList>
            <person name="Magalhaes I.L.F."/>
            <person name="Oliveira U."/>
            <person name="Santos F.R."/>
            <person name="Vidigal T.H.D.A."/>
            <person name="Brescovit A.D."/>
            <person name="Santos A.J."/>
        </authorList>
    </citation>
    <scope>NUCLEOTIDE SEQUENCE</scope>
    <source>
        <tissue evidence="1">Shoot tissue taken approximately 20 cm above the soil surface</tissue>
    </source>
</reference>
<reference evidence="1" key="2">
    <citation type="journal article" date="2015" name="Data Brief">
        <title>Shoot transcriptome of the giant reed, Arundo donax.</title>
        <authorList>
            <person name="Barrero R.A."/>
            <person name="Guerrero F.D."/>
            <person name="Moolhuijzen P."/>
            <person name="Goolsby J.A."/>
            <person name="Tidwell J."/>
            <person name="Bellgard S.E."/>
            <person name="Bellgard M.I."/>
        </authorList>
    </citation>
    <scope>NUCLEOTIDE SEQUENCE</scope>
    <source>
        <tissue evidence="1">Shoot tissue taken approximately 20 cm above the soil surface</tissue>
    </source>
</reference>
<sequence>MVAESIAQRVTMDLNCLRIVDCITGTNNRSKFLRSQLALQLLKISFGLKVANVEKILKLVTSINVKEKECDFFRLYVCLGLMDNLLFSSDAFRDKTMLVDSWRNYLRNCSTQIGCTNWSFYAPKVRNKASYLLQGATLKRCSDDGNMSGR</sequence>
<proteinExistence type="predicted"/>
<organism evidence="1">
    <name type="scientific">Arundo donax</name>
    <name type="common">Giant reed</name>
    <name type="synonym">Donax arundinaceus</name>
    <dbReference type="NCBI Taxonomy" id="35708"/>
    <lineage>
        <taxon>Eukaryota</taxon>
        <taxon>Viridiplantae</taxon>
        <taxon>Streptophyta</taxon>
        <taxon>Embryophyta</taxon>
        <taxon>Tracheophyta</taxon>
        <taxon>Spermatophyta</taxon>
        <taxon>Magnoliopsida</taxon>
        <taxon>Liliopsida</taxon>
        <taxon>Poales</taxon>
        <taxon>Poaceae</taxon>
        <taxon>PACMAD clade</taxon>
        <taxon>Arundinoideae</taxon>
        <taxon>Arundineae</taxon>
        <taxon>Arundo</taxon>
    </lineage>
</organism>
<dbReference type="PANTHER" id="PTHR37212">
    <property type="entry name" value="ACTIN PROTEIN 2/3 COMPLEX SUBUNIT-LIKE PROTEIN"/>
    <property type="match status" value="1"/>
</dbReference>
<dbReference type="EMBL" id="GBRH01282902">
    <property type="protein sequence ID" value="JAD14993.1"/>
    <property type="molecule type" value="Transcribed_RNA"/>
</dbReference>
<dbReference type="PANTHER" id="PTHR37212:SF2">
    <property type="entry name" value="ACTIN PROTEIN 2_3 COMPLEX SUBUNIT-LIKE PROTEIN"/>
    <property type="match status" value="1"/>
</dbReference>
<name>A0A0A8XQK5_ARUDO</name>
<accession>A0A0A8XQK5</accession>
<evidence type="ECO:0000313" key="1">
    <source>
        <dbReference type="EMBL" id="JAD14993.1"/>
    </source>
</evidence>
<protein>
    <submittedName>
        <fullName evidence="1">Uncharacterized protein</fullName>
    </submittedName>
</protein>